<reference evidence="1 2" key="1">
    <citation type="journal article" date="2012" name="Science">
        <title>The Paleozoic origin of enzymatic lignin decomposition reconstructed from 31 fungal genomes.</title>
        <authorList>
            <person name="Floudas D."/>
            <person name="Binder M."/>
            <person name="Riley R."/>
            <person name="Barry K."/>
            <person name="Blanchette R.A."/>
            <person name="Henrissat B."/>
            <person name="Martinez A.T."/>
            <person name="Otillar R."/>
            <person name="Spatafora J.W."/>
            <person name="Yadav J.S."/>
            <person name="Aerts A."/>
            <person name="Benoit I."/>
            <person name="Boyd A."/>
            <person name="Carlson A."/>
            <person name="Copeland A."/>
            <person name="Coutinho P.M."/>
            <person name="de Vries R.P."/>
            <person name="Ferreira P."/>
            <person name="Findley K."/>
            <person name="Foster B."/>
            <person name="Gaskell J."/>
            <person name="Glotzer D."/>
            <person name="Gorecki P."/>
            <person name="Heitman J."/>
            <person name="Hesse C."/>
            <person name="Hori C."/>
            <person name="Igarashi K."/>
            <person name="Jurgens J.A."/>
            <person name="Kallen N."/>
            <person name="Kersten P."/>
            <person name="Kohler A."/>
            <person name="Kuees U."/>
            <person name="Kumar T.K.A."/>
            <person name="Kuo A."/>
            <person name="LaButti K."/>
            <person name="Larrondo L.F."/>
            <person name="Lindquist E."/>
            <person name="Ling A."/>
            <person name="Lombard V."/>
            <person name="Lucas S."/>
            <person name="Lundell T."/>
            <person name="Martin R."/>
            <person name="McLaughlin D.J."/>
            <person name="Morgenstern I."/>
            <person name="Morin E."/>
            <person name="Murat C."/>
            <person name="Nagy L.G."/>
            <person name="Nolan M."/>
            <person name="Ohm R.A."/>
            <person name="Patyshakuliyeva A."/>
            <person name="Rokas A."/>
            <person name="Ruiz-Duenas F.J."/>
            <person name="Sabat G."/>
            <person name="Salamov A."/>
            <person name="Samejima M."/>
            <person name="Schmutz J."/>
            <person name="Slot J.C."/>
            <person name="St John F."/>
            <person name="Stenlid J."/>
            <person name="Sun H."/>
            <person name="Sun S."/>
            <person name="Syed K."/>
            <person name="Tsang A."/>
            <person name="Wiebenga A."/>
            <person name="Young D."/>
            <person name="Pisabarro A."/>
            <person name="Eastwood D.C."/>
            <person name="Martin F."/>
            <person name="Cullen D."/>
            <person name="Grigoriev I.V."/>
            <person name="Hibbett D.S."/>
        </authorList>
    </citation>
    <scope>NUCLEOTIDE SEQUENCE [LARGE SCALE GENOMIC DNA]</scope>
    <source>
        <strain evidence="1 2">MD-104</strain>
    </source>
</reference>
<protein>
    <submittedName>
        <fullName evidence="1">Uncharacterized protein</fullName>
    </submittedName>
</protein>
<organism evidence="1 2">
    <name type="scientific">Wolfiporia cocos (strain MD-104)</name>
    <name type="common">Brown rot fungus</name>
    <dbReference type="NCBI Taxonomy" id="742152"/>
    <lineage>
        <taxon>Eukaryota</taxon>
        <taxon>Fungi</taxon>
        <taxon>Dikarya</taxon>
        <taxon>Basidiomycota</taxon>
        <taxon>Agaricomycotina</taxon>
        <taxon>Agaricomycetes</taxon>
        <taxon>Polyporales</taxon>
        <taxon>Phaeolaceae</taxon>
        <taxon>Wolfiporia</taxon>
    </lineage>
</organism>
<dbReference type="AlphaFoldDB" id="A0A2H3J5G2"/>
<name>A0A2H3J5G2_WOLCO</name>
<sequence>MAYFALILRTSNHRIICAQHLDLREALSHFNGPSYSSDRINRVLVSAPETSQSVYCIYLFRNISHPIGDCFDSISITAAVLHTYIVYLCYSSLTPNKILCVSWL</sequence>
<dbReference type="EMBL" id="KB467931">
    <property type="protein sequence ID" value="PCH37482.1"/>
    <property type="molecule type" value="Genomic_DNA"/>
</dbReference>
<evidence type="ECO:0000313" key="1">
    <source>
        <dbReference type="EMBL" id="PCH37482.1"/>
    </source>
</evidence>
<dbReference type="Proteomes" id="UP000218811">
    <property type="component" value="Unassembled WGS sequence"/>
</dbReference>
<proteinExistence type="predicted"/>
<evidence type="ECO:0000313" key="2">
    <source>
        <dbReference type="Proteomes" id="UP000218811"/>
    </source>
</evidence>
<gene>
    <name evidence="1" type="ORF">WOLCODRAFT_146661</name>
</gene>
<keyword evidence="2" id="KW-1185">Reference proteome</keyword>
<accession>A0A2H3J5G2</accession>